<dbReference type="Proteomes" id="UP001519325">
    <property type="component" value="Unassembled WGS sequence"/>
</dbReference>
<gene>
    <name evidence="3" type="ORF">BJ987_005945</name>
</gene>
<dbReference type="RefSeq" id="WP_209896295.1">
    <property type="nucleotide sequence ID" value="NZ_JAGGMR010000001.1"/>
</dbReference>
<keyword evidence="2" id="KW-0812">Transmembrane</keyword>
<accession>A0ABS4QPU1</accession>
<evidence type="ECO:0000256" key="1">
    <source>
        <dbReference type="SAM" id="MobiDB-lite"/>
    </source>
</evidence>
<keyword evidence="2" id="KW-0472">Membrane</keyword>
<name>A0ABS4QPU1_9NOCA</name>
<sequence>MNISARASWVILAIAGPVWLLGTTYLVLVYLDSHERGLGFNTAAAKVNWAQLCYAGAAMALGLLFSFIHRRAAAAGDGAFNIGQTLEDIPRTAPFWRAFAVSPMVFGFVLVGVGDSELTITQYLLAFQNGFFWETVFGGVAGTRTPTTTTAMPVSEPNAGEEAGDETAGK</sequence>
<reference evidence="3 4" key="1">
    <citation type="submission" date="2021-03" db="EMBL/GenBank/DDBJ databases">
        <title>Sequencing the genomes of 1000 actinobacteria strains.</title>
        <authorList>
            <person name="Klenk H.-P."/>
        </authorList>
    </citation>
    <scope>NUCLEOTIDE SEQUENCE [LARGE SCALE GENOMIC DNA]</scope>
    <source>
        <strain evidence="3 4">DSM 45516</strain>
    </source>
</reference>
<protein>
    <submittedName>
        <fullName evidence="3">Uncharacterized protein</fullName>
    </submittedName>
</protein>
<evidence type="ECO:0000313" key="4">
    <source>
        <dbReference type="Proteomes" id="UP001519325"/>
    </source>
</evidence>
<keyword evidence="2" id="KW-1133">Transmembrane helix</keyword>
<evidence type="ECO:0000256" key="2">
    <source>
        <dbReference type="SAM" id="Phobius"/>
    </source>
</evidence>
<feature type="transmembrane region" description="Helical" evidence="2">
    <location>
        <begin position="7"/>
        <end position="29"/>
    </location>
</feature>
<keyword evidence="4" id="KW-1185">Reference proteome</keyword>
<proteinExistence type="predicted"/>
<dbReference type="EMBL" id="JAGGMR010000001">
    <property type="protein sequence ID" value="MBP2193044.1"/>
    <property type="molecule type" value="Genomic_DNA"/>
</dbReference>
<comment type="caution">
    <text evidence="3">The sequence shown here is derived from an EMBL/GenBank/DDBJ whole genome shotgun (WGS) entry which is preliminary data.</text>
</comment>
<evidence type="ECO:0000313" key="3">
    <source>
        <dbReference type="EMBL" id="MBP2193044.1"/>
    </source>
</evidence>
<feature type="transmembrane region" description="Helical" evidence="2">
    <location>
        <begin position="49"/>
        <end position="68"/>
    </location>
</feature>
<organism evidence="3 4">
    <name type="scientific">Nocardia goodfellowii</name>
    <dbReference type="NCBI Taxonomy" id="882446"/>
    <lineage>
        <taxon>Bacteria</taxon>
        <taxon>Bacillati</taxon>
        <taxon>Actinomycetota</taxon>
        <taxon>Actinomycetes</taxon>
        <taxon>Mycobacteriales</taxon>
        <taxon>Nocardiaceae</taxon>
        <taxon>Nocardia</taxon>
    </lineage>
</organism>
<feature type="region of interest" description="Disordered" evidence="1">
    <location>
        <begin position="147"/>
        <end position="170"/>
    </location>
</feature>